<feature type="transmembrane region" description="Helical" evidence="5">
    <location>
        <begin position="6"/>
        <end position="23"/>
    </location>
</feature>
<keyword evidence="4 5" id="KW-0472">Membrane</keyword>
<comment type="caution">
    <text evidence="6">The sequence shown here is derived from an EMBL/GenBank/DDBJ whole genome shotgun (WGS) entry which is preliminary data.</text>
</comment>
<dbReference type="Proteomes" id="UP000313312">
    <property type="component" value="Unassembled WGS sequence"/>
</dbReference>
<reference evidence="6 7" key="1">
    <citation type="submission" date="2018-05" db="EMBL/GenBank/DDBJ databases">
        <title>Lactobacillus sanfranciscensis Ah4 draft denome sequence.</title>
        <authorList>
            <person name="Zhang G."/>
        </authorList>
    </citation>
    <scope>NUCLEOTIDE SEQUENCE [LARGE SCALE GENOMIC DNA]</scope>
    <source>
        <strain evidence="6 7">Ah4</strain>
    </source>
</reference>
<evidence type="ECO:0000256" key="3">
    <source>
        <dbReference type="ARBA" id="ARBA00022989"/>
    </source>
</evidence>
<sequence>MLVNIMMFLWALLIIPFLVGMYVKQDKTIIKIMLYTRIIYLIVLVGDIMLILRNFKTNPVIDTLSFFATVIAISFIDISYQRKIQGNFKPYLIWITIISIIISIFCLFLI</sequence>
<organism evidence="6 7">
    <name type="scientific">Fructilactobacillus sanfranciscensis</name>
    <name type="common">Lactobacillus sanfranciscensis</name>
    <dbReference type="NCBI Taxonomy" id="1625"/>
    <lineage>
        <taxon>Bacteria</taxon>
        <taxon>Bacillati</taxon>
        <taxon>Bacillota</taxon>
        <taxon>Bacilli</taxon>
        <taxon>Lactobacillales</taxon>
        <taxon>Lactobacillaceae</taxon>
        <taxon>Fructilactobacillus</taxon>
    </lineage>
</organism>
<proteinExistence type="predicted"/>
<name>A0A5C4TLF7_FRUSA</name>
<evidence type="ECO:0000256" key="1">
    <source>
        <dbReference type="ARBA" id="ARBA00022475"/>
    </source>
</evidence>
<dbReference type="GeneID" id="93160484"/>
<feature type="transmembrane region" description="Helical" evidence="5">
    <location>
        <begin position="61"/>
        <end position="79"/>
    </location>
</feature>
<keyword evidence="2 5" id="KW-0812">Transmembrane</keyword>
<dbReference type="Pfam" id="PF07457">
    <property type="entry name" value="DUF1516"/>
    <property type="match status" value="1"/>
</dbReference>
<evidence type="ECO:0000256" key="4">
    <source>
        <dbReference type="ARBA" id="ARBA00023136"/>
    </source>
</evidence>
<protein>
    <submittedName>
        <fullName evidence="6">DUF1516 domain-containing protein</fullName>
    </submittedName>
</protein>
<feature type="transmembrane region" description="Helical" evidence="5">
    <location>
        <begin position="91"/>
        <end position="109"/>
    </location>
</feature>
<dbReference type="AlphaFoldDB" id="A0A5C4TLF7"/>
<keyword evidence="1" id="KW-1003">Cell membrane</keyword>
<keyword evidence="3 5" id="KW-1133">Transmembrane helix</keyword>
<evidence type="ECO:0000313" key="6">
    <source>
        <dbReference type="EMBL" id="TNK90970.1"/>
    </source>
</evidence>
<evidence type="ECO:0000256" key="2">
    <source>
        <dbReference type="ARBA" id="ARBA00022692"/>
    </source>
</evidence>
<evidence type="ECO:0000256" key="5">
    <source>
        <dbReference type="SAM" id="Phobius"/>
    </source>
</evidence>
<accession>A0A5C4TLF7</accession>
<evidence type="ECO:0000313" key="7">
    <source>
        <dbReference type="Proteomes" id="UP000313312"/>
    </source>
</evidence>
<gene>
    <name evidence="6" type="ORF">DID87_01095</name>
</gene>
<feature type="transmembrane region" description="Helical" evidence="5">
    <location>
        <begin position="35"/>
        <end position="55"/>
    </location>
</feature>
<dbReference type="InterPro" id="IPR010899">
    <property type="entry name" value="UPF0344"/>
</dbReference>
<dbReference type="EMBL" id="QFCR01000002">
    <property type="protein sequence ID" value="TNK90970.1"/>
    <property type="molecule type" value="Genomic_DNA"/>
</dbReference>
<dbReference type="RefSeq" id="WP_103428706.1">
    <property type="nucleotide sequence ID" value="NZ_CP118925.1"/>
</dbReference>